<evidence type="ECO:0000256" key="3">
    <source>
        <dbReference type="ARBA" id="ARBA00022553"/>
    </source>
</evidence>
<keyword evidence="2" id="KW-0596">Phosphopantetheine</keyword>
<keyword evidence="3" id="KW-0597">Phosphoprotein</keyword>
<keyword evidence="4" id="KW-0436">Ligase</keyword>
<dbReference type="InterPro" id="IPR020806">
    <property type="entry name" value="PKS_PP-bd"/>
</dbReference>
<dbReference type="AlphaFoldDB" id="A0A928Z182"/>
<dbReference type="SMART" id="SM01294">
    <property type="entry name" value="PKS_PP_betabranch"/>
    <property type="match status" value="1"/>
</dbReference>
<dbReference type="PROSITE" id="PS00455">
    <property type="entry name" value="AMP_BINDING"/>
    <property type="match status" value="1"/>
</dbReference>
<dbReference type="InterPro" id="IPR009081">
    <property type="entry name" value="PP-bd_ACP"/>
</dbReference>
<name>A0A928Z182_9CYAN</name>
<dbReference type="Pfam" id="PF00501">
    <property type="entry name" value="AMP-binding"/>
    <property type="match status" value="1"/>
</dbReference>
<evidence type="ECO:0000256" key="6">
    <source>
        <dbReference type="ARBA" id="ARBA00023098"/>
    </source>
</evidence>
<keyword evidence="6" id="KW-0443">Lipid metabolism</keyword>
<comment type="caution">
    <text evidence="8">The sequence shown here is derived from an EMBL/GenBank/DDBJ whole genome shotgun (WGS) entry which is preliminary data.</text>
</comment>
<accession>A0A928Z182</accession>
<dbReference type="InterPro" id="IPR036736">
    <property type="entry name" value="ACP-like_sf"/>
</dbReference>
<dbReference type="SMART" id="SM00823">
    <property type="entry name" value="PKS_PP"/>
    <property type="match status" value="1"/>
</dbReference>
<dbReference type="RefSeq" id="WP_264323877.1">
    <property type="nucleotide sequence ID" value="NZ_JADEXQ010000010.1"/>
</dbReference>
<gene>
    <name evidence="8" type="ORF">IQ266_04685</name>
</gene>
<proteinExistence type="inferred from homology"/>
<dbReference type="CDD" id="cd05931">
    <property type="entry name" value="FAAL"/>
    <property type="match status" value="1"/>
</dbReference>
<dbReference type="InterPro" id="IPR040097">
    <property type="entry name" value="FAAL/FAAC"/>
</dbReference>
<dbReference type="InterPro" id="IPR025110">
    <property type="entry name" value="AMP-bd_C"/>
</dbReference>
<dbReference type="PROSITE" id="PS50075">
    <property type="entry name" value="CARRIER"/>
    <property type="match status" value="1"/>
</dbReference>
<dbReference type="InterPro" id="IPR020845">
    <property type="entry name" value="AMP-binding_CS"/>
</dbReference>
<evidence type="ECO:0000256" key="1">
    <source>
        <dbReference type="ARBA" id="ARBA00006432"/>
    </source>
</evidence>
<organism evidence="8 9">
    <name type="scientific">Romeriopsis navalis LEGE 11480</name>
    <dbReference type="NCBI Taxonomy" id="2777977"/>
    <lineage>
        <taxon>Bacteria</taxon>
        <taxon>Bacillati</taxon>
        <taxon>Cyanobacteriota</taxon>
        <taxon>Cyanophyceae</taxon>
        <taxon>Leptolyngbyales</taxon>
        <taxon>Leptolyngbyaceae</taxon>
        <taxon>Romeriopsis</taxon>
        <taxon>Romeriopsis navalis</taxon>
    </lineage>
</organism>
<dbReference type="Gene3D" id="3.30.300.30">
    <property type="match status" value="1"/>
</dbReference>
<dbReference type="PANTHER" id="PTHR22754">
    <property type="entry name" value="DISCO-INTERACTING PROTEIN 2 DIP2 -RELATED"/>
    <property type="match status" value="1"/>
</dbReference>
<dbReference type="SUPFAM" id="SSF56801">
    <property type="entry name" value="Acetyl-CoA synthetase-like"/>
    <property type="match status" value="1"/>
</dbReference>
<dbReference type="GO" id="GO:0016874">
    <property type="term" value="F:ligase activity"/>
    <property type="evidence" value="ECO:0007669"/>
    <property type="project" value="UniProtKB-KW"/>
</dbReference>
<evidence type="ECO:0000259" key="7">
    <source>
        <dbReference type="PROSITE" id="PS50075"/>
    </source>
</evidence>
<keyword evidence="5" id="KW-0276">Fatty acid metabolism</keyword>
<dbReference type="InterPro" id="IPR042099">
    <property type="entry name" value="ANL_N_sf"/>
</dbReference>
<dbReference type="Pfam" id="PF00550">
    <property type="entry name" value="PP-binding"/>
    <property type="match status" value="1"/>
</dbReference>
<dbReference type="Gene3D" id="1.10.1200.10">
    <property type="entry name" value="ACP-like"/>
    <property type="match status" value="1"/>
</dbReference>
<dbReference type="Proteomes" id="UP000625316">
    <property type="component" value="Unassembled WGS sequence"/>
</dbReference>
<dbReference type="InterPro" id="IPR045851">
    <property type="entry name" value="AMP-bd_C_sf"/>
</dbReference>
<protein>
    <submittedName>
        <fullName evidence="8">AMP-binding protein</fullName>
    </submittedName>
</protein>
<evidence type="ECO:0000256" key="5">
    <source>
        <dbReference type="ARBA" id="ARBA00022832"/>
    </source>
</evidence>
<dbReference type="InterPro" id="IPR000873">
    <property type="entry name" value="AMP-dep_synth/lig_dom"/>
</dbReference>
<reference evidence="8" key="1">
    <citation type="submission" date="2020-10" db="EMBL/GenBank/DDBJ databases">
        <authorList>
            <person name="Castelo-Branco R."/>
            <person name="Eusebio N."/>
            <person name="Adriana R."/>
            <person name="Vieira A."/>
            <person name="Brugerolle De Fraissinette N."/>
            <person name="Rezende De Castro R."/>
            <person name="Schneider M.P."/>
            <person name="Vasconcelos V."/>
            <person name="Leao P.N."/>
        </authorList>
    </citation>
    <scope>NUCLEOTIDE SEQUENCE</scope>
    <source>
        <strain evidence="8">LEGE 11480</strain>
    </source>
</reference>
<dbReference type="GO" id="GO:0070566">
    <property type="term" value="F:adenylyltransferase activity"/>
    <property type="evidence" value="ECO:0007669"/>
    <property type="project" value="TreeGrafter"/>
</dbReference>
<dbReference type="SUPFAM" id="SSF47336">
    <property type="entry name" value="ACP-like"/>
    <property type="match status" value="1"/>
</dbReference>
<comment type="similarity">
    <text evidence="1">Belongs to the ATP-dependent AMP-binding enzyme family.</text>
</comment>
<dbReference type="PANTHER" id="PTHR22754:SF32">
    <property type="entry name" value="DISCO-INTERACTING PROTEIN 2"/>
    <property type="match status" value="1"/>
</dbReference>
<evidence type="ECO:0000256" key="2">
    <source>
        <dbReference type="ARBA" id="ARBA00022450"/>
    </source>
</evidence>
<dbReference type="Gene3D" id="3.40.50.12780">
    <property type="entry name" value="N-terminal domain of ligase-like"/>
    <property type="match status" value="1"/>
</dbReference>
<evidence type="ECO:0000313" key="8">
    <source>
        <dbReference type="EMBL" id="MBE9029056.1"/>
    </source>
</evidence>
<dbReference type="EMBL" id="JADEXQ010000010">
    <property type="protein sequence ID" value="MBE9029056.1"/>
    <property type="molecule type" value="Genomic_DNA"/>
</dbReference>
<dbReference type="GO" id="GO:0031177">
    <property type="term" value="F:phosphopantetheine binding"/>
    <property type="evidence" value="ECO:0007669"/>
    <property type="project" value="InterPro"/>
</dbReference>
<feature type="domain" description="Carrier" evidence="7">
    <location>
        <begin position="613"/>
        <end position="690"/>
    </location>
</feature>
<dbReference type="GO" id="GO:0071766">
    <property type="term" value="P:Actinobacterium-type cell wall biogenesis"/>
    <property type="evidence" value="ECO:0007669"/>
    <property type="project" value="UniProtKB-ARBA"/>
</dbReference>
<dbReference type="GO" id="GO:0005886">
    <property type="term" value="C:plasma membrane"/>
    <property type="evidence" value="ECO:0007669"/>
    <property type="project" value="TreeGrafter"/>
</dbReference>
<evidence type="ECO:0000313" key="9">
    <source>
        <dbReference type="Proteomes" id="UP000625316"/>
    </source>
</evidence>
<dbReference type="FunFam" id="3.40.50.12780:FF:000013">
    <property type="entry name" value="Long-chain-fatty-acid--AMP ligase FadD32"/>
    <property type="match status" value="1"/>
</dbReference>
<dbReference type="GO" id="GO:0006633">
    <property type="term" value="P:fatty acid biosynthetic process"/>
    <property type="evidence" value="ECO:0007669"/>
    <property type="project" value="TreeGrafter"/>
</dbReference>
<sequence>MIAHHVLKPDTQFLNLVELLQWRAQHQPDQTAYTFLVDGETEAIHLTYAELDAQARALAMHLQSLADYGERALLLYPQGLDFITAFFACLYAGIVAVPAYPPRRNQTAVRLQSIVADAQAKIVLTTADILATMAPRFDEAADLAALNWVTSDRLPTAPAIEWQPPLIQPHTLAFLQYTSGSTGTPKGVMVNHRNILHNSECIKQSFELSAASVSVTWLPSFHDMGLIDGIIQPLYTGFLGVLMPPAAFMQKPIRWLQAIAHYGATHSGGPNLGYELCTQKITPEQQQTLDLSQWSSAYSGAEPVRRQTLEAFTAKFATCGFEPQSFYPCYGMAEATLMITGGTVNQTPVYCAVQADELAQNRIVETVDPENVRHLVGCGHSWGDTRLEIVDLATSKPCLSGQVGEIWLAGDSVAQGYWQRPEQTQATFHAALADTAAGPFLRTGDLGFLHGDELFITGRIKDLIILWGRNHYPQDIEATVSQSHPALRPECGAAFSVEIDGAERLVIVQEVERTYLRQLNLDEIVTAVRQAVSEQHDVSVHAVVLLKTASIPKTSSGKIQRYACRAGFLAGQLNVVGESRLSIPTPKNDSIPLPHEVENDGSQGGAAANQLVVTEYSIQDWLIDRLAEILQLDPDDIDLEEPFSIYGLDSSVAMSLTGELAEWLGCELEPTLFWEYPNITELVRYLWQKTNK</sequence>
<keyword evidence="9" id="KW-1185">Reference proteome</keyword>
<dbReference type="Pfam" id="PF23024">
    <property type="entry name" value="AMP-dom_DIP2-like"/>
    <property type="match status" value="1"/>
</dbReference>
<evidence type="ECO:0000256" key="4">
    <source>
        <dbReference type="ARBA" id="ARBA00022598"/>
    </source>
</evidence>